<keyword evidence="2" id="KW-1185">Reference proteome</keyword>
<dbReference type="EMBL" id="MK795384">
    <property type="protein sequence ID" value="QDB73324.1"/>
    <property type="molecule type" value="Genomic_DNA"/>
</dbReference>
<evidence type="ECO:0000313" key="1">
    <source>
        <dbReference type="EMBL" id="QDB73324.1"/>
    </source>
</evidence>
<reference evidence="1 2" key="1">
    <citation type="submission" date="2019-04" db="EMBL/GenBank/DDBJ databases">
        <authorList>
            <person name="Gao M."/>
            <person name="Bai C."/>
            <person name="Tong Y."/>
            <person name="Xu X."/>
        </authorList>
    </citation>
    <scope>NUCLEOTIDE SEQUENCE [LARGE SCALE GENOMIC DNA]</scope>
    <source>
        <strain evidence="1 2">Vibrio alginolyticus VA1</strain>
    </source>
</reference>
<proteinExistence type="predicted"/>
<organism evidence="1 2">
    <name type="scientific">Vibrio phage VAP7</name>
    <dbReference type="NCBI Taxonomy" id="2584487"/>
    <lineage>
        <taxon>Viruses</taxon>
        <taxon>Duplodnaviria</taxon>
        <taxon>Heunggongvirae</taxon>
        <taxon>Uroviricota</taxon>
        <taxon>Caudoviricetes</taxon>
        <taxon>Pantevenvirales</taxon>
        <taxon>Ackermannviridae</taxon>
        <taxon>Vapseptimavirus</taxon>
        <taxon>Vapseptimavirus VAP7</taxon>
    </lineage>
</organism>
<dbReference type="Proteomes" id="UP000318470">
    <property type="component" value="Segment"/>
</dbReference>
<dbReference type="RefSeq" id="YP_009845798.1">
    <property type="nucleotide sequence ID" value="NC_048765.1"/>
</dbReference>
<dbReference type="GeneID" id="55616161"/>
<protein>
    <submittedName>
        <fullName evidence="1">Uncharacterized protein</fullName>
    </submittedName>
</protein>
<accession>A0A4Y5TVB6</accession>
<dbReference type="KEGG" id="vg:55616161"/>
<name>A0A4Y5TVB6_9CAUD</name>
<evidence type="ECO:0000313" key="2">
    <source>
        <dbReference type="Proteomes" id="UP000318470"/>
    </source>
</evidence>
<sequence length="67" mass="7741">MNHKALVEGHPDLKRPIRTSGVIVNENTEGYEEFIRVRNKQQERDDKTNKLEAQVEQLLRLLAAKDG</sequence>